<keyword evidence="2" id="KW-1185">Reference proteome</keyword>
<organism evidence="1 2">
    <name type="scientific">Parasphingorhabdus halotolerans</name>
    <dbReference type="NCBI Taxonomy" id="2725558"/>
    <lineage>
        <taxon>Bacteria</taxon>
        <taxon>Pseudomonadati</taxon>
        <taxon>Pseudomonadota</taxon>
        <taxon>Alphaproteobacteria</taxon>
        <taxon>Sphingomonadales</taxon>
        <taxon>Sphingomonadaceae</taxon>
        <taxon>Parasphingorhabdus</taxon>
    </lineage>
</organism>
<dbReference type="RefSeq" id="WP_168818798.1">
    <property type="nucleotide sequence ID" value="NZ_CP051217.1"/>
</dbReference>
<protein>
    <submittedName>
        <fullName evidence="1">Vgr related protein</fullName>
    </submittedName>
</protein>
<dbReference type="KEGG" id="phao:HF685_06425"/>
<evidence type="ECO:0000313" key="1">
    <source>
        <dbReference type="EMBL" id="QJB68956.1"/>
    </source>
</evidence>
<dbReference type="EMBL" id="CP051217">
    <property type="protein sequence ID" value="QJB68956.1"/>
    <property type="molecule type" value="Genomic_DNA"/>
</dbReference>
<evidence type="ECO:0000313" key="2">
    <source>
        <dbReference type="Proteomes" id="UP000501600"/>
    </source>
</evidence>
<gene>
    <name evidence="1" type="ORF">HF685_06425</name>
</gene>
<proteinExistence type="predicted"/>
<reference evidence="1 2" key="1">
    <citation type="submission" date="2020-04" db="EMBL/GenBank/DDBJ databases">
        <title>Genome sequence for Sphingorhabdus sp. strain M1.</title>
        <authorList>
            <person name="Park S.-J."/>
        </authorList>
    </citation>
    <scope>NUCLEOTIDE SEQUENCE [LARGE SCALE GENOMIC DNA]</scope>
    <source>
        <strain evidence="1 2">JK6</strain>
    </source>
</reference>
<dbReference type="AlphaFoldDB" id="A0A6H2DMR7"/>
<sequence>MTQGRPLTDAEINLCRSIFNDAIDYRRVRVFNRKWWPFQPRKVTMAPDGNIWFHPNNGLFCDDFCGAQNNIQALFIHEMVHVWQHQQGVFLPLARHPFCSYDYELLPEKPFRKYGIEQQAEIVSHVFLLKQGVRLKNGYTLMQYANLLPF</sequence>
<accession>A0A6H2DMR7</accession>
<name>A0A6H2DMR7_9SPHN</name>
<dbReference type="Proteomes" id="UP000501600">
    <property type="component" value="Chromosome"/>
</dbReference>